<evidence type="ECO:0000256" key="10">
    <source>
        <dbReference type="ARBA" id="ARBA00023204"/>
    </source>
</evidence>
<dbReference type="GO" id="GO:0006281">
    <property type="term" value="P:DNA repair"/>
    <property type="evidence" value="ECO:0007669"/>
    <property type="project" value="UniProtKB-UniRule"/>
</dbReference>
<evidence type="ECO:0000313" key="14">
    <source>
        <dbReference type="EMBL" id="RIA73965.1"/>
    </source>
</evidence>
<evidence type="ECO:0000256" key="7">
    <source>
        <dbReference type="ARBA" id="ARBA00022801"/>
    </source>
</evidence>
<dbReference type="Pfam" id="PF03838">
    <property type="entry name" value="RecU"/>
    <property type="match status" value="1"/>
</dbReference>
<dbReference type="FunCoup" id="A0A397RP57">
    <property type="interactions" value="12"/>
</dbReference>
<dbReference type="OrthoDB" id="9783592at2"/>
<name>A0A397RP57_9MOLU</name>
<evidence type="ECO:0000256" key="4">
    <source>
        <dbReference type="ARBA" id="ARBA00022723"/>
    </source>
</evidence>
<dbReference type="GO" id="GO:0000287">
    <property type="term" value="F:magnesium ion binding"/>
    <property type="evidence" value="ECO:0007669"/>
    <property type="project" value="UniProtKB-UniRule"/>
</dbReference>
<comment type="function">
    <text evidence="13">Endonuclease that resolves Holliday junction intermediates in genetic recombination. Cleaves mobile four-strand junctions by introducing symmetrical nicks in paired strands. Promotes annealing of linear ssDNA with homologous dsDNA. Required for DNA repair, homologous recombination and chromosome segregation.</text>
</comment>
<keyword evidence="3 13" id="KW-0540">Nuclease</keyword>
<dbReference type="GO" id="GO:0006310">
    <property type="term" value="P:DNA recombination"/>
    <property type="evidence" value="ECO:0007669"/>
    <property type="project" value="UniProtKB-UniRule"/>
</dbReference>
<dbReference type="EMBL" id="QXEV01000021">
    <property type="protein sequence ID" value="RIA73965.1"/>
    <property type="molecule type" value="Genomic_DNA"/>
</dbReference>
<keyword evidence="7 13" id="KW-0378">Hydrolase</keyword>
<evidence type="ECO:0000256" key="12">
    <source>
        <dbReference type="ARBA" id="ARBA00029523"/>
    </source>
</evidence>
<dbReference type="AlphaFoldDB" id="A0A397RP57"/>
<evidence type="ECO:0000256" key="9">
    <source>
        <dbReference type="ARBA" id="ARBA00023172"/>
    </source>
</evidence>
<dbReference type="SUPFAM" id="SSF52980">
    <property type="entry name" value="Restriction endonuclease-like"/>
    <property type="match status" value="1"/>
</dbReference>
<keyword evidence="15" id="KW-1185">Reference proteome</keyword>
<feature type="binding site" evidence="13">
    <location>
        <position position="127"/>
    </location>
    <ligand>
        <name>Mg(2+)</name>
        <dbReference type="ChEBI" id="CHEBI:18420"/>
    </ligand>
</feature>
<comment type="catalytic activity">
    <reaction evidence="13">
        <text>Endonucleolytic cleavage at a junction such as a reciprocal single-stranded crossover between two homologous DNA duplexes (Holliday junction).</text>
        <dbReference type="EC" id="3.1.21.10"/>
    </reaction>
</comment>
<keyword evidence="10 13" id="KW-0234">DNA repair</keyword>
<evidence type="ECO:0000256" key="3">
    <source>
        <dbReference type="ARBA" id="ARBA00022722"/>
    </source>
</evidence>
<keyword evidence="4 13" id="KW-0479">Metal-binding</keyword>
<feature type="binding site" evidence="13">
    <location>
        <position position="93"/>
    </location>
    <ligand>
        <name>Mg(2+)</name>
        <dbReference type="ChEBI" id="CHEBI:18420"/>
    </ligand>
</feature>
<dbReference type="NCBIfam" id="TIGR00648">
    <property type="entry name" value="recU"/>
    <property type="match status" value="1"/>
</dbReference>
<comment type="subcellular location">
    <subcellularLocation>
        <location evidence="1 13">Cytoplasm</location>
    </subcellularLocation>
</comment>
<dbReference type="PIRSF" id="PIRSF037785">
    <property type="entry name" value="RecU"/>
    <property type="match status" value="1"/>
</dbReference>
<keyword evidence="8 13" id="KW-0460">Magnesium</keyword>
<evidence type="ECO:0000256" key="5">
    <source>
        <dbReference type="ARBA" id="ARBA00022759"/>
    </source>
</evidence>
<feature type="binding site" evidence="13">
    <location>
        <position position="95"/>
    </location>
    <ligand>
        <name>Mg(2+)</name>
        <dbReference type="ChEBI" id="CHEBI:18420"/>
    </ligand>
</feature>
<sequence length="209" mass="24377">MALNFPNKKVRNQSNLPVTKQIKQKASSKDTNLAKANLGMDLEGLINESNEYYLNNDYAVIHKKPTPVQIVKVEYPMRSKAVITEAYYKTPSTTDYNGIYKGKYIDFEAKENHNKTAFPLSNIHPHQMTHLESIIKHGGIGFLIVSWSYYNEYYLLPFEVANEYWVNAKLKDERKSIPYSVFKERAYLIKEGYLPRLNYLKTVDEVFFK</sequence>
<evidence type="ECO:0000313" key="15">
    <source>
        <dbReference type="Proteomes" id="UP000266506"/>
    </source>
</evidence>
<evidence type="ECO:0000256" key="1">
    <source>
        <dbReference type="ARBA" id="ARBA00004496"/>
    </source>
</evidence>
<keyword evidence="9 13" id="KW-0233">DNA recombination</keyword>
<dbReference type="InParanoid" id="A0A397RP57"/>
<dbReference type="NCBIfam" id="NF002581">
    <property type="entry name" value="PRK02234.1-2"/>
    <property type="match status" value="1"/>
</dbReference>
<dbReference type="InterPro" id="IPR011335">
    <property type="entry name" value="Restrct_endonuc-II-like"/>
</dbReference>
<feature type="binding site" evidence="13">
    <location>
        <position position="108"/>
    </location>
    <ligand>
        <name>Mg(2+)</name>
        <dbReference type="ChEBI" id="CHEBI:18420"/>
    </ligand>
</feature>
<dbReference type="HAMAP" id="MF_00130">
    <property type="entry name" value="RecU"/>
    <property type="match status" value="1"/>
</dbReference>
<comment type="similarity">
    <text evidence="11 13">Belongs to the RecU family.</text>
</comment>
<dbReference type="InterPro" id="IPR011856">
    <property type="entry name" value="tRNA_endonuc-like_dom_sf"/>
</dbReference>
<protein>
    <recommendedName>
        <fullName evidence="12 13">Holliday junction resolvase RecU</fullName>
        <ecNumber evidence="13">3.1.21.10</ecNumber>
    </recommendedName>
    <alternativeName>
        <fullName evidence="13">Recombination protein U homolog</fullName>
    </alternativeName>
</protein>
<dbReference type="GO" id="GO:0003676">
    <property type="term" value="F:nucleic acid binding"/>
    <property type="evidence" value="ECO:0007669"/>
    <property type="project" value="InterPro"/>
</dbReference>
<keyword evidence="6 13" id="KW-0227">DNA damage</keyword>
<evidence type="ECO:0000256" key="11">
    <source>
        <dbReference type="ARBA" id="ARBA00023447"/>
    </source>
</evidence>
<proteinExistence type="inferred from homology"/>
<dbReference type="NCBIfam" id="NF002584">
    <property type="entry name" value="PRK02234.1-5"/>
    <property type="match status" value="1"/>
</dbReference>
<dbReference type="GO" id="GO:0007059">
    <property type="term" value="P:chromosome segregation"/>
    <property type="evidence" value="ECO:0007669"/>
    <property type="project" value="UniProtKB-UniRule"/>
</dbReference>
<keyword evidence="2 13" id="KW-0963">Cytoplasm</keyword>
<evidence type="ECO:0000256" key="13">
    <source>
        <dbReference type="HAMAP-Rule" id="MF_00130"/>
    </source>
</evidence>
<dbReference type="GO" id="GO:0005737">
    <property type="term" value="C:cytoplasm"/>
    <property type="evidence" value="ECO:0007669"/>
    <property type="project" value="UniProtKB-SubCell"/>
</dbReference>
<evidence type="ECO:0000256" key="2">
    <source>
        <dbReference type="ARBA" id="ARBA00022490"/>
    </source>
</evidence>
<keyword evidence="5 13" id="KW-0255">Endonuclease</keyword>
<dbReference type="Gene3D" id="3.40.1350.10">
    <property type="match status" value="1"/>
</dbReference>
<dbReference type="GO" id="GO:0008821">
    <property type="term" value="F:crossover junction DNA endonuclease activity"/>
    <property type="evidence" value="ECO:0007669"/>
    <property type="project" value="UniProtKB-EC"/>
</dbReference>
<dbReference type="Proteomes" id="UP000266506">
    <property type="component" value="Unassembled WGS sequence"/>
</dbReference>
<feature type="site" description="Transition state stabilizer" evidence="13">
    <location>
        <position position="110"/>
    </location>
</feature>
<accession>A0A397RP57</accession>
<evidence type="ECO:0000256" key="6">
    <source>
        <dbReference type="ARBA" id="ARBA00022763"/>
    </source>
</evidence>
<dbReference type="EC" id="3.1.21.10" evidence="13"/>
<organism evidence="14 15">
    <name type="scientific">Anaeroplasma bactoclasticum</name>
    <dbReference type="NCBI Taxonomy" id="2088"/>
    <lineage>
        <taxon>Bacteria</taxon>
        <taxon>Bacillati</taxon>
        <taxon>Mycoplasmatota</taxon>
        <taxon>Mollicutes</taxon>
        <taxon>Anaeroplasmatales</taxon>
        <taxon>Anaeroplasmataceae</taxon>
        <taxon>Anaeroplasma</taxon>
    </lineage>
</organism>
<gene>
    <name evidence="13" type="primary">recU</name>
    <name evidence="14" type="ORF">EI71_01547</name>
</gene>
<comment type="cofactor">
    <cofactor evidence="13">
        <name>Mg(2+)</name>
        <dbReference type="ChEBI" id="CHEBI:18420"/>
    </cofactor>
    <text evidence="13">Binds 1 Mg(2+) ion per subunit.</text>
</comment>
<dbReference type="InterPro" id="IPR004612">
    <property type="entry name" value="Resolv_RecU"/>
</dbReference>
<comment type="caution">
    <text evidence="14">The sequence shown here is derived from an EMBL/GenBank/DDBJ whole genome shotgun (WGS) entry which is preliminary data.</text>
</comment>
<dbReference type="CDD" id="cd22354">
    <property type="entry name" value="RecU-like"/>
    <property type="match status" value="1"/>
</dbReference>
<evidence type="ECO:0000256" key="8">
    <source>
        <dbReference type="ARBA" id="ARBA00022842"/>
    </source>
</evidence>
<reference evidence="14 15" key="1">
    <citation type="submission" date="2018-08" db="EMBL/GenBank/DDBJ databases">
        <title>Genomic Encyclopedia of Archaeal and Bacterial Type Strains, Phase II (KMG-II): from individual species to whole genera.</title>
        <authorList>
            <person name="Goeker M."/>
        </authorList>
    </citation>
    <scope>NUCLEOTIDE SEQUENCE [LARGE SCALE GENOMIC DNA]</scope>
    <source>
        <strain evidence="14 15">ATCC 27112</strain>
    </source>
</reference>
<dbReference type="RefSeq" id="WP_119016656.1">
    <property type="nucleotide sequence ID" value="NZ_QXEV01000021.1"/>
</dbReference>